<dbReference type="InterPro" id="IPR012766">
    <property type="entry name" value="Trehalose_OtsA"/>
</dbReference>
<dbReference type="Proteomes" id="UP001211907">
    <property type="component" value="Unassembled WGS sequence"/>
</dbReference>
<dbReference type="NCBIfam" id="TIGR02400">
    <property type="entry name" value="trehalose_OtsA"/>
    <property type="match status" value="1"/>
</dbReference>
<dbReference type="Pfam" id="PF02358">
    <property type="entry name" value="Trehalose_PPase"/>
    <property type="match status" value="2"/>
</dbReference>
<feature type="region of interest" description="Disordered" evidence="9">
    <location>
        <begin position="1"/>
        <end position="63"/>
    </location>
</feature>
<dbReference type="Pfam" id="PF00982">
    <property type="entry name" value="Glyco_transf_20"/>
    <property type="match status" value="1"/>
</dbReference>
<organism evidence="10 11">
    <name type="scientific">Physocladia obscura</name>
    <dbReference type="NCBI Taxonomy" id="109957"/>
    <lineage>
        <taxon>Eukaryota</taxon>
        <taxon>Fungi</taxon>
        <taxon>Fungi incertae sedis</taxon>
        <taxon>Chytridiomycota</taxon>
        <taxon>Chytridiomycota incertae sedis</taxon>
        <taxon>Chytridiomycetes</taxon>
        <taxon>Chytridiales</taxon>
        <taxon>Chytriomycetaceae</taxon>
        <taxon>Physocladia</taxon>
    </lineage>
</organism>
<dbReference type="SUPFAM" id="SSF53756">
    <property type="entry name" value="UDP-Glycosyltransferase/glycogen phosphorylase"/>
    <property type="match status" value="1"/>
</dbReference>
<gene>
    <name evidence="10" type="primary">TPS1_1</name>
    <name evidence="10" type="ORF">HK100_000035</name>
</gene>
<dbReference type="FunFam" id="3.40.50.2000:FF:000007">
    <property type="entry name" value="Trehalose-6-phosphate synthase"/>
    <property type="match status" value="1"/>
</dbReference>
<comment type="similarity">
    <text evidence="1">In the N-terminal section; belongs to the glycosyltransferase 20 family.</text>
</comment>
<dbReference type="Gene3D" id="3.30.70.1020">
    <property type="entry name" value="Trehalose-6-phosphate phosphatase related protein, domain 2"/>
    <property type="match status" value="1"/>
</dbReference>
<feature type="compositionally biased region" description="Polar residues" evidence="9">
    <location>
        <begin position="38"/>
        <end position="60"/>
    </location>
</feature>
<dbReference type="CDD" id="cd03788">
    <property type="entry name" value="GT20_TPS"/>
    <property type="match status" value="1"/>
</dbReference>
<sequence length="1196" mass="132354">MPSKKLSQQRRLQRRLLEQQGQQRYQQRQVSRKFPETEQAQESGEIISSKTKEPIQQQTAKPAALNAPEIAVAALAEAVTTTTTTTVMSTTGQPGRLTETNIKFEKMMPSDAVKTGFELYNINNNNANYTSPAPLPVVAKQKQRLILISNRLPVTISSSPDGSYRYSASSGGLVSGINGLDRSQYEMTWIGWAGPVTIPAAHLAHVTRQLRERFDAVPVFLDSKTADAHYNGFSNGILWPLFHYQAGDINYDEEQWDAYQRANAEFSRVLSEHVRDGDFVWIHDYHLMLLPQMVRKFVREKNMNVRIGWFLHIPFPSSEIYRILPVRTEILAGVLAADLLGFHTYDYARHFLSSCARILGVHTMPNVVEFEGRNVHVGTFPIGIDPLKFQNCLQTPSVQARIKSLSTSFENLRVLVGVDRLDYIKGVPQKLRAFELFLETHPEWINKVVLVQIAVPSRQDVEEYQQLGEIVNELVGHINGKYGSLTFMPIHFMHRSVNFEELTAVFAVSDACVVSSTRDGMNLVSSEYIACQQEKHGTLILSEFAGASQSLNGSIIVNPWDVEELANAFHEALTMSDETRLSNFLKLSRYVNKYTAAHWGATFVRELQFVNQIHDSSQLSLANPKEIVKAFKASTRKKIIFLDYDGTFGASSRQPEFAKPSPSLLQALKRLSDMPNVYLYILSGRSRSIMDDWFGELSVGLCAEHGCFYRHPQKFNSSIFESLQRYNHNNSNSNNSNNVNYSTSILSHSNSVENILPTATTVKSAAKKTTVTTTSTTIVQQNQSNSLSSANETEIDISDANSLENGGEAIDATTEVDKLNKTKINNNDPFQVSLSSLAPLNEPYAPTNTPVSSEPAMEITLERLGVHQSPELSLQDTRNRTRNFTSNSNSRLNTMTTINGGEDGGGGGGGGIGGRGGSHIGGGVFAPPQQQLRAPKRTESGWLALVDGIDGTWRKTIRPLFEHYTERTPGSWIEDKEINITWHYMNADPDFGSWQAAELQVNLERMLSHFAVSIVLGDKALELRPSSVDKLTVTRTILKDIISETRAVPTTPTIAAYPTPYFPGNSSNNNNNNSNSGNFGIFKNWNGNSPSTTVGSSSSLSSNSSLGSGKNSTTITSPTITNVISTPNPEFDFCICIGDGKTDEPVFNYINMLLLANGNVGGFTITIGKKQTEAKLYLESVKDVGDLIDSFVESAL</sequence>
<dbReference type="FunFam" id="3.40.50.2000:FF:000035">
    <property type="entry name" value="Trehalose-6-phosphate synthase"/>
    <property type="match status" value="1"/>
</dbReference>
<evidence type="ECO:0000256" key="7">
    <source>
        <dbReference type="ARBA" id="ARBA00029654"/>
    </source>
</evidence>
<evidence type="ECO:0000256" key="8">
    <source>
        <dbReference type="ARBA" id="ARBA00048039"/>
    </source>
</evidence>
<dbReference type="GO" id="GO:0005946">
    <property type="term" value="C:alpha,alpha-trehalose-phosphate synthase complex (UDP-forming)"/>
    <property type="evidence" value="ECO:0007669"/>
    <property type="project" value="TreeGrafter"/>
</dbReference>
<dbReference type="GO" id="GO:0005829">
    <property type="term" value="C:cytosol"/>
    <property type="evidence" value="ECO:0007669"/>
    <property type="project" value="TreeGrafter"/>
</dbReference>
<evidence type="ECO:0000256" key="3">
    <source>
        <dbReference type="ARBA" id="ARBA00012538"/>
    </source>
</evidence>
<dbReference type="Gene3D" id="3.40.50.2000">
    <property type="entry name" value="Glycogen Phosphorylase B"/>
    <property type="match status" value="2"/>
</dbReference>
<evidence type="ECO:0000256" key="9">
    <source>
        <dbReference type="SAM" id="MobiDB-lite"/>
    </source>
</evidence>
<evidence type="ECO:0000313" key="11">
    <source>
        <dbReference type="Proteomes" id="UP001211907"/>
    </source>
</evidence>
<keyword evidence="11" id="KW-1185">Reference proteome</keyword>
<feature type="region of interest" description="Disordered" evidence="9">
    <location>
        <begin position="872"/>
        <end position="905"/>
    </location>
</feature>
<accession>A0AAD5XIK3</accession>
<dbReference type="GO" id="GO:0004805">
    <property type="term" value="F:trehalose-phosphatase activity"/>
    <property type="evidence" value="ECO:0007669"/>
    <property type="project" value="TreeGrafter"/>
</dbReference>
<evidence type="ECO:0000256" key="1">
    <source>
        <dbReference type="ARBA" id="ARBA00005409"/>
    </source>
</evidence>
<dbReference type="GO" id="GO:0005992">
    <property type="term" value="P:trehalose biosynthetic process"/>
    <property type="evidence" value="ECO:0007669"/>
    <property type="project" value="InterPro"/>
</dbReference>
<proteinExistence type="inferred from homology"/>
<dbReference type="NCBIfam" id="NF011071">
    <property type="entry name" value="PRK14501.1"/>
    <property type="match status" value="1"/>
</dbReference>
<reference evidence="10" key="1">
    <citation type="submission" date="2020-05" db="EMBL/GenBank/DDBJ databases">
        <title>Phylogenomic resolution of chytrid fungi.</title>
        <authorList>
            <person name="Stajich J.E."/>
            <person name="Amses K."/>
            <person name="Simmons R."/>
            <person name="Seto K."/>
            <person name="Myers J."/>
            <person name="Bonds A."/>
            <person name="Quandt C.A."/>
            <person name="Barry K."/>
            <person name="Liu P."/>
            <person name="Grigoriev I."/>
            <person name="Longcore J.E."/>
            <person name="James T.Y."/>
        </authorList>
    </citation>
    <scope>NUCLEOTIDE SEQUENCE</scope>
    <source>
        <strain evidence="10">JEL0513</strain>
    </source>
</reference>
<dbReference type="InterPro" id="IPR036412">
    <property type="entry name" value="HAD-like_sf"/>
</dbReference>
<comment type="caution">
    <text evidence="10">The sequence shown here is derived from an EMBL/GenBank/DDBJ whole genome shotgun (WGS) entry which is preliminary data.</text>
</comment>
<feature type="compositionally biased region" description="Low complexity" evidence="9">
    <location>
        <begin position="882"/>
        <end position="894"/>
    </location>
</feature>
<evidence type="ECO:0000313" key="10">
    <source>
        <dbReference type="EMBL" id="KAJ3142606.1"/>
    </source>
</evidence>
<dbReference type="PANTHER" id="PTHR10788">
    <property type="entry name" value="TREHALOSE-6-PHOSPHATE SYNTHASE"/>
    <property type="match status" value="1"/>
</dbReference>
<dbReference type="AlphaFoldDB" id="A0AAD5XIK3"/>
<protein>
    <recommendedName>
        <fullName evidence="3">alpha,alpha-trehalose-phosphate synthase (UDP-forming)</fullName>
        <ecNumber evidence="3">2.4.1.15</ecNumber>
    </recommendedName>
    <alternativeName>
        <fullName evidence="7">UDP-glucose-glucosephosphate glucosyltransferase</fullName>
    </alternativeName>
</protein>
<dbReference type="EMBL" id="JADGJH010000010">
    <property type="protein sequence ID" value="KAJ3142606.1"/>
    <property type="molecule type" value="Genomic_DNA"/>
</dbReference>
<comment type="pathway">
    <text evidence="6">Carbohydrate biosynthesis.</text>
</comment>
<keyword evidence="4" id="KW-0328">Glycosyltransferase</keyword>
<comment type="catalytic activity">
    <reaction evidence="8">
        <text>D-glucose 6-phosphate + UDP-alpha-D-glucose = alpha,alpha-trehalose 6-phosphate + UDP + H(+)</text>
        <dbReference type="Rhea" id="RHEA:18889"/>
        <dbReference type="ChEBI" id="CHEBI:15378"/>
        <dbReference type="ChEBI" id="CHEBI:58223"/>
        <dbReference type="ChEBI" id="CHEBI:58429"/>
        <dbReference type="ChEBI" id="CHEBI:58885"/>
        <dbReference type="ChEBI" id="CHEBI:61548"/>
        <dbReference type="EC" id="2.4.1.15"/>
    </reaction>
</comment>
<dbReference type="InterPro" id="IPR001830">
    <property type="entry name" value="Glyco_trans_20"/>
</dbReference>
<evidence type="ECO:0000256" key="6">
    <source>
        <dbReference type="ARBA" id="ARBA00024331"/>
    </source>
</evidence>
<name>A0AAD5XIK3_9FUNG</name>
<keyword evidence="5" id="KW-0808">Transferase</keyword>
<dbReference type="InterPro" id="IPR023214">
    <property type="entry name" value="HAD_sf"/>
</dbReference>
<comment type="similarity">
    <text evidence="2">Belongs to the glycosyltransferase 20 family.</text>
</comment>
<feature type="region of interest" description="Disordered" evidence="9">
    <location>
        <begin position="1093"/>
        <end position="1121"/>
    </location>
</feature>
<dbReference type="InterPro" id="IPR003337">
    <property type="entry name" value="Trehalose_PPase"/>
</dbReference>
<dbReference type="EC" id="2.4.1.15" evidence="3"/>
<dbReference type="GO" id="GO:0003825">
    <property type="term" value="F:alpha,alpha-trehalose-phosphate synthase (UDP-forming) activity"/>
    <property type="evidence" value="ECO:0007669"/>
    <property type="project" value="UniProtKB-EC"/>
</dbReference>
<evidence type="ECO:0000256" key="5">
    <source>
        <dbReference type="ARBA" id="ARBA00022679"/>
    </source>
</evidence>
<dbReference type="SUPFAM" id="SSF56784">
    <property type="entry name" value="HAD-like"/>
    <property type="match status" value="2"/>
</dbReference>
<evidence type="ECO:0000256" key="4">
    <source>
        <dbReference type="ARBA" id="ARBA00022676"/>
    </source>
</evidence>
<feature type="compositionally biased region" description="Low complexity" evidence="9">
    <location>
        <begin position="18"/>
        <end position="29"/>
    </location>
</feature>
<dbReference type="PANTHER" id="PTHR10788:SF106">
    <property type="entry name" value="BCDNA.GH08860"/>
    <property type="match status" value="1"/>
</dbReference>
<evidence type="ECO:0000256" key="2">
    <source>
        <dbReference type="ARBA" id="ARBA00008799"/>
    </source>
</evidence>
<dbReference type="Gene3D" id="3.40.50.1000">
    <property type="entry name" value="HAD superfamily/HAD-like"/>
    <property type="match status" value="3"/>
</dbReference>